<comment type="caution">
    <text evidence="11">The sequence shown here is derived from an EMBL/GenBank/DDBJ whole genome shotgun (WGS) entry which is preliminary data.</text>
</comment>
<comment type="similarity">
    <text evidence="2">Belongs to the glutamate-gated ion channel (TC 1.A.10.1) family.</text>
</comment>
<dbReference type="Gene3D" id="1.10.287.70">
    <property type="match status" value="1"/>
</dbReference>
<comment type="subcellular location">
    <subcellularLocation>
        <location evidence="1">Cell membrane</location>
        <topology evidence="1">Multi-pass membrane protein</topology>
    </subcellularLocation>
</comment>
<keyword evidence="5 9" id="KW-1133">Transmembrane helix</keyword>
<keyword evidence="8" id="KW-0325">Glycoprotein</keyword>
<dbReference type="SUPFAM" id="SSF53850">
    <property type="entry name" value="Periplasmic binding protein-like II"/>
    <property type="match status" value="1"/>
</dbReference>
<dbReference type="OrthoDB" id="6363928at2759"/>
<evidence type="ECO:0000256" key="2">
    <source>
        <dbReference type="ARBA" id="ARBA00008685"/>
    </source>
</evidence>
<organism evidence="11 12">
    <name type="scientific">Folsomia candida</name>
    <name type="common">Springtail</name>
    <dbReference type="NCBI Taxonomy" id="158441"/>
    <lineage>
        <taxon>Eukaryota</taxon>
        <taxon>Metazoa</taxon>
        <taxon>Ecdysozoa</taxon>
        <taxon>Arthropoda</taxon>
        <taxon>Hexapoda</taxon>
        <taxon>Collembola</taxon>
        <taxon>Entomobryomorpha</taxon>
        <taxon>Isotomoidea</taxon>
        <taxon>Isotomidae</taxon>
        <taxon>Proisotominae</taxon>
        <taxon>Folsomia</taxon>
    </lineage>
</organism>
<dbReference type="EMBL" id="LNIX01000013">
    <property type="protein sequence ID" value="OXA47565.1"/>
    <property type="molecule type" value="Genomic_DNA"/>
</dbReference>
<evidence type="ECO:0000256" key="8">
    <source>
        <dbReference type="ARBA" id="ARBA00023180"/>
    </source>
</evidence>
<feature type="transmembrane region" description="Helical" evidence="9">
    <location>
        <begin position="248"/>
        <end position="269"/>
    </location>
</feature>
<dbReference type="AlphaFoldDB" id="A0A226DPX6"/>
<dbReference type="PANTHER" id="PTHR42643">
    <property type="entry name" value="IONOTROPIC RECEPTOR 20A-RELATED"/>
    <property type="match status" value="1"/>
</dbReference>
<dbReference type="PANTHER" id="PTHR42643:SF32">
    <property type="entry name" value="IONOTROPIC RECEPTOR 31A, ISOFORM C-RELATED"/>
    <property type="match status" value="1"/>
</dbReference>
<keyword evidence="4 9" id="KW-0812">Transmembrane</keyword>
<keyword evidence="12" id="KW-1185">Reference proteome</keyword>
<evidence type="ECO:0000259" key="10">
    <source>
        <dbReference type="Pfam" id="PF00060"/>
    </source>
</evidence>
<dbReference type="Pfam" id="PF00060">
    <property type="entry name" value="Lig_chan"/>
    <property type="match status" value="1"/>
</dbReference>
<dbReference type="GO" id="GO:0005886">
    <property type="term" value="C:plasma membrane"/>
    <property type="evidence" value="ECO:0007669"/>
    <property type="project" value="UniProtKB-SubCell"/>
</dbReference>
<evidence type="ECO:0000256" key="3">
    <source>
        <dbReference type="ARBA" id="ARBA00022475"/>
    </source>
</evidence>
<feature type="transmembrane region" description="Helical" evidence="9">
    <location>
        <begin position="319"/>
        <end position="339"/>
    </location>
</feature>
<evidence type="ECO:0000256" key="6">
    <source>
        <dbReference type="ARBA" id="ARBA00023136"/>
    </source>
</evidence>
<proteinExistence type="inferred from homology"/>
<dbReference type="InterPro" id="IPR001320">
    <property type="entry name" value="Iontro_rcpt_C"/>
</dbReference>
<keyword evidence="6 9" id="KW-0472">Membrane</keyword>
<feature type="domain" description="Ionotropic glutamate receptor C-terminal" evidence="10">
    <location>
        <begin position="247"/>
        <end position="522"/>
    </location>
</feature>
<evidence type="ECO:0000313" key="11">
    <source>
        <dbReference type="EMBL" id="OXA47565.1"/>
    </source>
</evidence>
<evidence type="ECO:0000313" key="12">
    <source>
        <dbReference type="Proteomes" id="UP000198287"/>
    </source>
</evidence>
<feature type="transmembrane region" description="Helical" evidence="9">
    <location>
        <begin position="208"/>
        <end position="228"/>
    </location>
</feature>
<dbReference type="InterPro" id="IPR052192">
    <property type="entry name" value="Insect_Ionotropic_Sensory_Rcpt"/>
</dbReference>
<evidence type="ECO:0000256" key="1">
    <source>
        <dbReference type="ARBA" id="ARBA00004651"/>
    </source>
</evidence>
<dbReference type="GO" id="GO:0015276">
    <property type="term" value="F:ligand-gated monoatomic ion channel activity"/>
    <property type="evidence" value="ECO:0007669"/>
    <property type="project" value="InterPro"/>
</dbReference>
<evidence type="ECO:0000256" key="4">
    <source>
        <dbReference type="ARBA" id="ARBA00022692"/>
    </source>
</evidence>
<protein>
    <submittedName>
        <fullName evidence="11">Glutamate receptor 4</fullName>
    </submittedName>
</protein>
<evidence type="ECO:0000256" key="5">
    <source>
        <dbReference type="ARBA" id="ARBA00022989"/>
    </source>
</evidence>
<evidence type="ECO:0000256" key="7">
    <source>
        <dbReference type="ARBA" id="ARBA00023170"/>
    </source>
</evidence>
<dbReference type="Proteomes" id="UP000198287">
    <property type="component" value="Unassembled WGS sequence"/>
</dbReference>
<feature type="transmembrane region" description="Helical" evidence="9">
    <location>
        <begin position="507"/>
        <end position="532"/>
    </location>
</feature>
<evidence type="ECO:0000256" key="9">
    <source>
        <dbReference type="SAM" id="Phobius"/>
    </source>
</evidence>
<reference evidence="11 12" key="1">
    <citation type="submission" date="2015-12" db="EMBL/GenBank/DDBJ databases">
        <title>The genome of Folsomia candida.</title>
        <authorList>
            <person name="Faddeeva A."/>
            <person name="Derks M.F."/>
            <person name="Anvar Y."/>
            <person name="Smit S."/>
            <person name="Van Straalen N."/>
            <person name="Roelofs D."/>
        </authorList>
    </citation>
    <scope>NUCLEOTIDE SEQUENCE [LARGE SCALE GENOMIC DNA]</scope>
    <source>
        <strain evidence="11 12">VU population</strain>
        <tissue evidence="11">Whole body</tissue>
    </source>
</reference>
<sequence>MSYLPQISTEFEKYKILWKIRKPIIFFVLLGIRQHLPNVSFQHSILRRLFPNTTNFKLNSDIYAIFAPSVLSSLRKISIWEIYSVKSNKFYSRIRISHQLYPEGLIWMDGRVDRRTNFGGLGLTISARMELDPAWSIVAPVNGKLTLLGGTAAYFYWDLEKSLNCTLDIIWGQNLLLLKNNTLGGKTLVQLNSGIADVPLSMALVDEFRARGVTFLQPTSVTFVYLFFQQPSQNSMRNIIIVPLKGEVWVCLVSVWVLILIAIKIGIYLQKWTTSQKVLFNPAGNHGNAESPKFSQTSIGLWTIAASCQKSWNYSPESIPLQIIFLSGLFCSFVVHVAYTGAILSTLSVSYPPVQDFMDLVNQKFTFTVYIKSDPFQQILKHLISVHNLPQEIIKVDLPSEISHLLEGDPPKAFLSYEDVFYRTALYLNYTKAFVCQSLAKVELSRVPYKSAIFLRKGSPLTETLNYKIVQRKERGINSRHVRRYEKEHLIQCKDPFKRRKSQREPVALRHLVSAFMIIITGYPVTLLLLLVEVIGFKVD</sequence>
<gene>
    <name evidence="11" type="ORF">Fcan01_17907</name>
</gene>
<keyword evidence="7 11" id="KW-0675">Receptor</keyword>
<keyword evidence="3" id="KW-1003">Cell membrane</keyword>
<name>A0A226DPX6_FOLCA</name>
<dbReference type="GO" id="GO:0050906">
    <property type="term" value="P:detection of stimulus involved in sensory perception"/>
    <property type="evidence" value="ECO:0007669"/>
    <property type="project" value="UniProtKB-ARBA"/>
</dbReference>
<accession>A0A226DPX6</accession>